<gene>
    <name evidence="1" type="ORF">G443_001895</name>
</gene>
<protein>
    <submittedName>
        <fullName evidence="1">Uncharacterized protein</fullName>
    </submittedName>
</protein>
<dbReference type="Proteomes" id="UP000791080">
    <property type="component" value="Unassembled WGS sequence"/>
</dbReference>
<reference evidence="1 2" key="1">
    <citation type="submission" date="2013-07" db="EMBL/GenBank/DDBJ databases">
        <authorList>
            <consortium name="DOE Joint Genome Institute"/>
            <person name="Reeve W."/>
            <person name="Huntemann M."/>
            <person name="Han J."/>
            <person name="Chen A."/>
            <person name="Kyrpides N."/>
            <person name="Mavromatis K."/>
            <person name="Markowitz V."/>
            <person name="Palaniappan K."/>
            <person name="Ivanova N."/>
            <person name="Schaumberg A."/>
            <person name="Pati A."/>
            <person name="Liolios K."/>
            <person name="Nordberg H.P."/>
            <person name="Cantor M.N."/>
            <person name="Hua S.X."/>
            <person name="Woyke T."/>
        </authorList>
    </citation>
    <scope>NUCLEOTIDE SEQUENCE [LARGE SCALE GENOMIC DNA]</scope>
    <source>
        <strain evidence="1 2">DSM 43889</strain>
    </source>
</reference>
<organism evidence="1 2">
    <name type="scientific">Actinoalloteichus caeruleus DSM 43889</name>
    <dbReference type="NCBI Taxonomy" id="1120930"/>
    <lineage>
        <taxon>Bacteria</taxon>
        <taxon>Bacillati</taxon>
        <taxon>Actinomycetota</taxon>
        <taxon>Actinomycetes</taxon>
        <taxon>Pseudonocardiales</taxon>
        <taxon>Pseudonocardiaceae</taxon>
        <taxon>Actinoalloteichus</taxon>
        <taxon>Actinoalloteichus cyanogriseus</taxon>
    </lineage>
</organism>
<evidence type="ECO:0000313" key="1">
    <source>
        <dbReference type="EMBL" id="MCP2331625.1"/>
    </source>
</evidence>
<name>A0ABT1JGJ7_ACTCY</name>
<dbReference type="RefSeq" id="WP_155886090.1">
    <property type="nucleotide sequence ID" value="NZ_AUBJ02000001.1"/>
</dbReference>
<comment type="caution">
    <text evidence="1">The sequence shown here is derived from an EMBL/GenBank/DDBJ whole genome shotgun (WGS) entry which is preliminary data.</text>
</comment>
<reference evidence="1 2" key="2">
    <citation type="submission" date="2022-06" db="EMBL/GenBank/DDBJ databases">
        <title>Genomic Encyclopedia of Type Strains, Phase I: the one thousand microbial genomes (KMG-I) project.</title>
        <authorList>
            <person name="Kyrpides N."/>
        </authorList>
    </citation>
    <scope>NUCLEOTIDE SEQUENCE [LARGE SCALE GENOMIC DNA]</scope>
    <source>
        <strain evidence="1 2">DSM 43889</strain>
    </source>
</reference>
<evidence type="ECO:0000313" key="2">
    <source>
        <dbReference type="Proteomes" id="UP000791080"/>
    </source>
</evidence>
<sequence length="51" mass="5837">MVTARWDLTDGDPPEVWIWVEDEHGVPDEAPSRVQWITQSAQWGSQEGSTR</sequence>
<keyword evidence="2" id="KW-1185">Reference proteome</keyword>
<proteinExistence type="predicted"/>
<accession>A0ABT1JGJ7</accession>
<dbReference type="EMBL" id="AUBJ02000001">
    <property type="protein sequence ID" value="MCP2331625.1"/>
    <property type="molecule type" value="Genomic_DNA"/>
</dbReference>